<dbReference type="AlphaFoldDB" id="A0A1M7GL16"/>
<dbReference type="STRING" id="1123231.SAMN02745189_01676"/>
<dbReference type="InterPro" id="IPR051799">
    <property type="entry name" value="NADH_flavin_oxidoreductase"/>
</dbReference>
<evidence type="ECO:0000313" key="4">
    <source>
        <dbReference type="EMBL" id="SHM16845.1"/>
    </source>
</evidence>
<dbReference type="GO" id="GO:0016491">
    <property type="term" value="F:oxidoreductase activity"/>
    <property type="evidence" value="ECO:0007669"/>
    <property type="project" value="UniProtKB-KW"/>
</dbReference>
<keyword evidence="5" id="KW-1185">Reference proteome</keyword>
<evidence type="ECO:0000313" key="5">
    <source>
        <dbReference type="Proteomes" id="UP000184206"/>
    </source>
</evidence>
<keyword evidence="2" id="KW-0560">Oxidoreductase</keyword>
<keyword evidence="1" id="KW-0285">Flavoprotein</keyword>
<dbReference type="InterPro" id="IPR013785">
    <property type="entry name" value="Aldolase_TIM"/>
</dbReference>
<protein>
    <submittedName>
        <fullName evidence="4">2,4-dienoyl-CoA reductase</fullName>
    </submittedName>
</protein>
<name>A0A1M7GL16_9BACL</name>
<dbReference type="EMBL" id="FRCF01000006">
    <property type="protein sequence ID" value="SHM16845.1"/>
    <property type="molecule type" value="Genomic_DNA"/>
</dbReference>
<dbReference type="PANTHER" id="PTHR43656:SF2">
    <property type="entry name" value="BINDING OXIDOREDUCTASE, PUTATIVE (AFU_ORTHOLOGUE AFUA_2G08260)-RELATED"/>
    <property type="match status" value="1"/>
</dbReference>
<organism evidence="4 5">
    <name type="scientific">Lacicoccus alkaliphilus DSM 16010</name>
    <dbReference type="NCBI Taxonomy" id="1123231"/>
    <lineage>
        <taxon>Bacteria</taxon>
        <taxon>Bacillati</taxon>
        <taxon>Bacillota</taxon>
        <taxon>Bacilli</taxon>
        <taxon>Bacillales</taxon>
        <taxon>Salinicoccaceae</taxon>
        <taxon>Lacicoccus</taxon>
    </lineage>
</organism>
<evidence type="ECO:0000256" key="1">
    <source>
        <dbReference type="ARBA" id="ARBA00022630"/>
    </source>
</evidence>
<accession>A0A1M7GL16</accession>
<dbReference type="InterPro" id="IPR001155">
    <property type="entry name" value="OxRdtase_FMN_N"/>
</dbReference>
<dbReference type="Gene3D" id="3.20.20.70">
    <property type="entry name" value="Aldolase class I"/>
    <property type="match status" value="1"/>
</dbReference>
<dbReference type="SUPFAM" id="SSF51395">
    <property type="entry name" value="FMN-linked oxidoreductases"/>
    <property type="match status" value="1"/>
</dbReference>
<dbReference type="Pfam" id="PF00724">
    <property type="entry name" value="Oxidored_FMN"/>
    <property type="match status" value="1"/>
</dbReference>
<feature type="domain" description="NADH:flavin oxidoreductase/NADH oxidase N-terminal" evidence="3">
    <location>
        <begin position="5"/>
        <end position="335"/>
    </location>
</feature>
<dbReference type="GO" id="GO:0010181">
    <property type="term" value="F:FMN binding"/>
    <property type="evidence" value="ECO:0007669"/>
    <property type="project" value="InterPro"/>
</dbReference>
<dbReference type="PANTHER" id="PTHR43656">
    <property type="entry name" value="BINDING OXIDOREDUCTASE, PUTATIVE (AFU_ORTHOLOGUE AFUA_2G08260)-RELATED"/>
    <property type="match status" value="1"/>
</dbReference>
<dbReference type="Proteomes" id="UP000184206">
    <property type="component" value="Unassembled WGS sequence"/>
</dbReference>
<evidence type="ECO:0000256" key="2">
    <source>
        <dbReference type="ARBA" id="ARBA00023002"/>
    </source>
</evidence>
<dbReference type="OrthoDB" id="9772736at2"/>
<reference evidence="4 5" key="1">
    <citation type="submission" date="2016-11" db="EMBL/GenBank/DDBJ databases">
        <authorList>
            <person name="Jaros S."/>
            <person name="Januszkiewicz K."/>
            <person name="Wedrychowicz H."/>
        </authorList>
    </citation>
    <scope>NUCLEOTIDE SEQUENCE [LARGE SCALE GENOMIC DNA]</scope>
    <source>
        <strain evidence="4 5">DSM 16010</strain>
    </source>
</reference>
<proteinExistence type="predicted"/>
<gene>
    <name evidence="4" type="ORF">SAMN02745189_01676</name>
</gene>
<dbReference type="CDD" id="cd04733">
    <property type="entry name" value="OYE_like_2_FMN"/>
    <property type="match status" value="1"/>
</dbReference>
<sequence length="403" mass="44588">MSVEKLFEPLTLRNGVTIKNRLYKGAMSEGMADKAHRPTQELINVYKSWEDGGIGVSITGNVMIDRRHLGEPGNVVIEDERDMGILKRWAEAGKNNGGHIWMQINHPGKQSPKSVSKQPIAPSAIPISGSAGSAFNRPREMTVSEIQEAAARFVTTATVAKKAGFTGVQIHGAHGYLVSQFLSSRDNKRDDAYGGSLEKRMQFLIDIYTGMRRALGEEFPISLKINSTDFSGGGFSFEDSIAVIKKMDALGIDHIEISGGDYEKPEMMGEGEVYFLDYAESISSEVDIPIAVIGGFHKKDSMIHAITHTEVSMIGLARALVLNPQLPNQLKTNTYRDTKLPRLTTKIKALDKMFGGMIGISYYEQQIRRLGRHKSPKVHRNAWSPLFELAKVHGPYALTKRRG</sequence>
<evidence type="ECO:0000259" key="3">
    <source>
        <dbReference type="Pfam" id="PF00724"/>
    </source>
</evidence>